<dbReference type="GO" id="GO:0005654">
    <property type="term" value="C:nucleoplasm"/>
    <property type="evidence" value="ECO:0007669"/>
    <property type="project" value="TreeGrafter"/>
</dbReference>
<dbReference type="InterPro" id="IPR007009">
    <property type="entry name" value="Shq1_C"/>
</dbReference>
<organism evidence="4 5">
    <name type="scientific">Aphis glycines</name>
    <name type="common">Soybean aphid</name>
    <dbReference type="NCBI Taxonomy" id="307491"/>
    <lineage>
        <taxon>Eukaryota</taxon>
        <taxon>Metazoa</taxon>
        <taxon>Ecdysozoa</taxon>
        <taxon>Arthropoda</taxon>
        <taxon>Hexapoda</taxon>
        <taxon>Insecta</taxon>
        <taxon>Pterygota</taxon>
        <taxon>Neoptera</taxon>
        <taxon>Paraneoptera</taxon>
        <taxon>Hemiptera</taxon>
        <taxon>Sternorrhyncha</taxon>
        <taxon>Aphidomorpha</taxon>
        <taxon>Aphidoidea</taxon>
        <taxon>Aphididae</taxon>
        <taxon>Aphidini</taxon>
        <taxon>Aphis</taxon>
        <taxon>Aphis</taxon>
    </lineage>
</organism>
<name>A0A6G0T302_APHGL</name>
<dbReference type="PANTHER" id="PTHR12967:SF0">
    <property type="entry name" value="PROTEIN SHQ1 HOMOLOG"/>
    <property type="match status" value="1"/>
</dbReference>
<evidence type="ECO:0000313" key="5">
    <source>
        <dbReference type="Proteomes" id="UP000475862"/>
    </source>
</evidence>
<dbReference type="GO" id="GO:0000493">
    <property type="term" value="P:box H/ACA snoRNP assembly"/>
    <property type="evidence" value="ECO:0007669"/>
    <property type="project" value="InterPro"/>
</dbReference>
<evidence type="ECO:0000313" key="4">
    <source>
        <dbReference type="EMBL" id="KAE9525016.1"/>
    </source>
</evidence>
<dbReference type="InterPro" id="IPR039742">
    <property type="entry name" value="Shq1"/>
</dbReference>
<dbReference type="AlphaFoldDB" id="A0A6G0T302"/>
<dbReference type="Pfam" id="PF04925">
    <property type="entry name" value="SHQ1"/>
    <property type="match status" value="1"/>
</dbReference>
<feature type="domain" description="CS" evidence="3">
    <location>
        <begin position="12"/>
        <end position="100"/>
    </location>
</feature>
<comment type="caution">
    <text evidence="4">The sequence shown here is derived from an EMBL/GenBank/DDBJ whole genome shotgun (WGS) entry which is preliminary data.</text>
</comment>
<reference evidence="4 5" key="1">
    <citation type="submission" date="2019-08" db="EMBL/GenBank/DDBJ databases">
        <title>The genome of the soybean aphid Biotype 1, its phylome, world population structure and adaptation to the North American continent.</title>
        <authorList>
            <person name="Giordano R."/>
            <person name="Donthu R.K."/>
            <person name="Hernandez A.G."/>
            <person name="Wright C.L."/>
            <person name="Zimin A.V."/>
        </authorList>
    </citation>
    <scope>NUCLEOTIDE SEQUENCE [LARGE SCALE GENOMIC DNA]</scope>
    <source>
        <tissue evidence="4">Whole aphids</tissue>
    </source>
</reference>
<dbReference type="InterPro" id="IPR048696">
    <property type="entry name" value="SHQ1-like_CS"/>
</dbReference>
<dbReference type="Proteomes" id="UP000475862">
    <property type="component" value="Unassembled WGS sequence"/>
</dbReference>
<dbReference type="Pfam" id="PF21413">
    <property type="entry name" value="SHQ1-like_CS"/>
    <property type="match status" value="1"/>
</dbReference>
<evidence type="ECO:0000259" key="3">
    <source>
        <dbReference type="PROSITE" id="PS51203"/>
    </source>
</evidence>
<dbReference type="EMBL" id="VYZN01000065">
    <property type="protein sequence ID" value="KAE9525016.1"/>
    <property type="molecule type" value="Genomic_DNA"/>
</dbReference>
<dbReference type="InterPro" id="IPR007052">
    <property type="entry name" value="CS_dom"/>
</dbReference>
<dbReference type="OrthoDB" id="73639at2759"/>
<proteinExistence type="inferred from homology"/>
<protein>
    <recommendedName>
        <fullName evidence="2">Protein SHQ1 homolog</fullName>
    </recommendedName>
</protein>
<dbReference type="InterPro" id="IPR008978">
    <property type="entry name" value="HSP20-like_chaperone"/>
</dbReference>
<dbReference type="GO" id="GO:0051082">
    <property type="term" value="F:unfolded protein binding"/>
    <property type="evidence" value="ECO:0007669"/>
    <property type="project" value="TreeGrafter"/>
</dbReference>
<comment type="similarity">
    <text evidence="1">Belongs to the SHQ1 family.</text>
</comment>
<evidence type="ECO:0000256" key="2">
    <source>
        <dbReference type="ARBA" id="ARBA00013750"/>
    </source>
</evidence>
<dbReference type="Gene3D" id="2.60.40.790">
    <property type="match status" value="1"/>
</dbReference>
<dbReference type="PANTHER" id="PTHR12967">
    <property type="entry name" value="PROTEIN SHQ1 HOMOLOG"/>
    <property type="match status" value="1"/>
</dbReference>
<gene>
    <name evidence="4" type="ORF">AGLY_015066</name>
</gene>
<accession>A0A6G0T302</accession>
<sequence length="464" mass="53741">MGNISSSHTFTMLTPNFELDQTDDYLILKIKARFANVKNTEIDVDGNQITFCSYPYYLRLHLPGELKETSASSGFYDWDLSIFTFNINKVNPGEKFADLNLINKFLEQPKTYQSFKPKPSIEVLKKNNDDDNNDVDDEDNINCYFLQVPLSDQNNVRVKYGFGNQTQDGFNHFKGEFFGIIEISGIDDMDFNQRKTTQYATEYLEFSDDHYLADLMTEPDELQSILDFKPFWYNTTCTLNDSQKDILKSFGNKEYLLSKDDKKSALLSLVDIIYAYCYCIRTNLGEENCESAWVINKLSSTLSWFRIFETFDETIKACIRRSLCYPLYRRWELSILVLSDVRKVFGNGCVCLLTCLLDIHELFNKSDPRYVLNQLYIKDYCIWIQQLKSTQFDTIVKLLFNHLIVKKQVGFNLEALEVAAKTVGEDLAILERAQNSNNIVSKLQNLQISNNSLDSDDDEEESAE</sequence>
<dbReference type="GO" id="GO:0005737">
    <property type="term" value="C:cytoplasm"/>
    <property type="evidence" value="ECO:0007669"/>
    <property type="project" value="TreeGrafter"/>
</dbReference>
<dbReference type="PROSITE" id="PS51203">
    <property type="entry name" value="CS"/>
    <property type="match status" value="1"/>
</dbReference>
<keyword evidence="5" id="KW-1185">Reference proteome</keyword>
<evidence type="ECO:0000256" key="1">
    <source>
        <dbReference type="ARBA" id="ARBA00005607"/>
    </source>
</evidence>